<organism evidence="1">
    <name type="scientific">Rhizophora mucronata</name>
    <name type="common">Asiatic mangrove</name>
    <dbReference type="NCBI Taxonomy" id="61149"/>
    <lineage>
        <taxon>Eukaryota</taxon>
        <taxon>Viridiplantae</taxon>
        <taxon>Streptophyta</taxon>
        <taxon>Embryophyta</taxon>
        <taxon>Tracheophyta</taxon>
        <taxon>Spermatophyta</taxon>
        <taxon>Magnoliopsida</taxon>
        <taxon>eudicotyledons</taxon>
        <taxon>Gunneridae</taxon>
        <taxon>Pentapetalae</taxon>
        <taxon>rosids</taxon>
        <taxon>fabids</taxon>
        <taxon>Malpighiales</taxon>
        <taxon>Rhizophoraceae</taxon>
        <taxon>Rhizophora</taxon>
    </lineage>
</organism>
<evidence type="ECO:0000313" key="1">
    <source>
        <dbReference type="EMBL" id="MBX22030.1"/>
    </source>
</evidence>
<accession>A0A2P2LVN0</accession>
<reference evidence="1" key="1">
    <citation type="submission" date="2018-02" db="EMBL/GenBank/DDBJ databases">
        <title>Rhizophora mucronata_Transcriptome.</title>
        <authorList>
            <person name="Meera S.P."/>
            <person name="Sreeshan A."/>
            <person name="Augustine A."/>
        </authorList>
    </citation>
    <scope>NUCLEOTIDE SEQUENCE</scope>
    <source>
        <tissue evidence="1">Leaf</tissue>
    </source>
</reference>
<sequence length="39" mass="4504">MICADKALSNLHLCAEKRITLEKWRNPRSYTIITCQVSP</sequence>
<proteinExistence type="predicted"/>
<protein>
    <submittedName>
        <fullName evidence="1">Uncharacterized protein</fullName>
    </submittedName>
</protein>
<name>A0A2P2LVN0_RHIMU</name>
<dbReference type="AlphaFoldDB" id="A0A2P2LVN0"/>
<dbReference type="EMBL" id="GGEC01041546">
    <property type="protein sequence ID" value="MBX22030.1"/>
    <property type="molecule type" value="Transcribed_RNA"/>
</dbReference>